<keyword evidence="4" id="KW-1185">Reference proteome</keyword>
<protein>
    <submittedName>
        <fullName evidence="3">YciI family protein</fullName>
    </submittedName>
</protein>
<evidence type="ECO:0000256" key="1">
    <source>
        <dbReference type="ARBA" id="ARBA00007689"/>
    </source>
</evidence>
<evidence type="ECO:0000313" key="3">
    <source>
        <dbReference type="EMBL" id="MFC0532382.1"/>
    </source>
</evidence>
<comment type="caution">
    <text evidence="3">The sequence shown here is derived from an EMBL/GenBank/DDBJ whole genome shotgun (WGS) entry which is preliminary data.</text>
</comment>
<dbReference type="Gene3D" id="3.30.70.1060">
    <property type="entry name" value="Dimeric alpha+beta barrel"/>
    <property type="match status" value="1"/>
</dbReference>
<proteinExistence type="inferred from homology"/>
<sequence>MTTSTCYAPANCARQHQQRAPMLDFTTIPTRYRQVAKELFPAAARRRGHDHHDGPYIELKENLGGFYIIEARDLDETLEIAKRCPTDTGTEVRPIQEFN</sequence>
<dbReference type="SUPFAM" id="SSF54909">
    <property type="entry name" value="Dimeric alpha+beta barrel"/>
    <property type="match status" value="1"/>
</dbReference>
<dbReference type="InterPro" id="IPR011008">
    <property type="entry name" value="Dimeric_a/b-barrel"/>
</dbReference>
<gene>
    <name evidence="3" type="ORF">ACFFIA_32525</name>
</gene>
<dbReference type="EMBL" id="JBHLUH010000070">
    <property type="protein sequence ID" value="MFC0532382.1"/>
    <property type="molecule type" value="Genomic_DNA"/>
</dbReference>
<accession>A0ABV6MD69</accession>
<reference evidence="3 4" key="1">
    <citation type="submission" date="2024-09" db="EMBL/GenBank/DDBJ databases">
        <authorList>
            <person name="Sun Q."/>
            <person name="Mori K."/>
        </authorList>
    </citation>
    <scope>NUCLEOTIDE SEQUENCE [LARGE SCALE GENOMIC DNA]</scope>
    <source>
        <strain evidence="3 4">TBRC 3947</strain>
    </source>
</reference>
<dbReference type="Pfam" id="PF03795">
    <property type="entry name" value="YCII"/>
    <property type="match status" value="1"/>
</dbReference>
<name>A0ABV6MD69_9ACTN</name>
<dbReference type="InterPro" id="IPR005545">
    <property type="entry name" value="YCII"/>
</dbReference>
<comment type="similarity">
    <text evidence="1">Belongs to the YciI family.</text>
</comment>
<evidence type="ECO:0000313" key="4">
    <source>
        <dbReference type="Proteomes" id="UP001589867"/>
    </source>
</evidence>
<dbReference type="RefSeq" id="WP_377258324.1">
    <property type="nucleotide sequence ID" value="NZ_JBHLUH010000070.1"/>
</dbReference>
<evidence type="ECO:0000259" key="2">
    <source>
        <dbReference type="Pfam" id="PF03795"/>
    </source>
</evidence>
<feature type="domain" description="YCII-related" evidence="2">
    <location>
        <begin position="51"/>
        <end position="99"/>
    </location>
</feature>
<organism evidence="3 4">
    <name type="scientific">Phytohabitans kaempferiae</name>
    <dbReference type="NCBI Taxonomy" id="1620943"/>
    <lineage>
        <taxon>Bacteria</taxon>
        <taxon>Bacillati</taxon>
        <taxon>Actinomycetota</taxon>
        <taxon>Actinomycetes</taxon>
        <taxon>Micromonosporales</taxon>
        <taxon>Micromonosporaceae</taxon>
    </lineage>
</organism>
<dbReference type="Proteomes" id="UP001589867">
    <property type="component" value="Unassembled WGS sequence"/>
</dbReference>